<keyword evidence="2" id="KW-1003">Cell membrane</keyword>
<feature type="transmembrane region" description="Helical" evidence="6">
    <location>
        <begin position="233"/>
        <end position="250"/>
    </location>
</feature>
<dbReference type="GO" id="GO:0005886">
    <property type="term" value="C:plasma membrane"/>
    <property type="evidence" value="ECO:0007669"/>
    <property type="project" value="UniProtKB-SubCell"/>
</dbReference>
<protein>
    <submittedName>
        <fullName evidence="7">ABC transporter permease</fullName>
    </submittedName>
</protein>
<evidence type="ECO:0000256" key="5">
    <source>
        <dbReference type="ARBA" id="ARBA00023136"/>
    </source>
</evidence>
<evidence type="ECO:0000313" key="8">
    <source>
        <dbReference type="Proteomes" id="UP000316925"/>
    </source>
</evidence>
<feature type="transmembrane region" description="Helical" evidence="6">
    <location>
        <begin position="21"/>
        <end position="44"/>
    </location>
</feature>
<gene>
    <name evidence="7" type="ORF">E3J33_02870</name>
</gene>
<evidence type="ECO:0000256" key="4">
    <source>
        <dbReference type="ARBA" id="ARBA00022989"/>
    </source>
</evidence>
<feature type="transmembrane region" description="Helical" evidence="6">
    <location>
        <begin position="113"/>
        <end position="132"/>
    </location>
</feature>
<dbReference type="InterPro" id="IPR001851">
    <property type="entry name" value="ABC_transp_permease"/>
</dbReference>
<dbReference type="CDD" id="cd06579">
    <property type="entry name" value="TM_PBP1_transp_AraH_like"/>
    <property type="match status" value="1"/>
</dbReference>
<dbReference type="EMBL" id="SOIJ01000163">
    <property type="protein sequence ID" value="TET92909.1"/>
    <property type="molecule type" value="Genomic_DNA"/>
</dbReference>
<evidence type="ECO:0000256" key="3">
    <source>
        <dbReference type="ARBA" id="ARBA00022692"/>
    </source>
</evidence>
<name>A0A523YN47_UNCAE</name>
<evidence type="ECO:0000256" key="1">
    <source>
        <dbReference type="ARBA" id="ARBA00004651"/>
    </source>
</evidence>
<evidence type="ECO:0000256" key="2">
    <source>
        <dbReference type="ARBA" id="ARBA00022475"/>
    </source>
</evidence>
<dbReference type="GO" id="GO:0022857">
    <property type="term" value="F:transmembrane transporter activity"/>
    <property type="evidence" value="ECO:0007669"/>
    <property type="project" value="InterPro"/>
</dbReference>
<keyword evidence="5 6" id="KW-0472">Membrane</keyword>
<sequence>MERRVEGGKIKTEGSPKKFSGLISRVTGNQVITILLILIALGTYLSIHTGTFLTSYNIFNILRAFSWIGISAFGQSMVIIGGGIDLSPGSVMALSSIITAMLLAHGVDVSISVVAGLALGAFTGYVNGILISKTKLPPFIATLGMMSVARGFCYGLTSGWPIRHLPPGFLFLGQTDILILHWKVPLPVIFMIVLAIISFIFLNNTKSGYHIYAVGGNEYSASLTGINVGKIKILIYTLSGFFAAIGGLLMTSRLGVAAPTAALGYELDIIAAVAIGGISLRGGEGSVWGTLIGAAIMQVIRNGLVLMGFPAYWQPAAIGAVIIIAVMIDQMKKARTQ</sequence>
<dbReference type="AlphaFoldDB" id="A0A523YN47"/>
<evidence type="ECO:0000313" key="7">
    <source>
        <dbReference type="EMBL" id="TET92909.1"/>
    </source>
</evidence>
<organism evidence="7 8">
    <name type="scientific">Aerophobetes bacterium</name>
    <dbReference type="NCBI Taxonomy" id="2030807"/>
    <lineage>
        <taxon>Bacteria</taxon>
        <taxon>Candidatus Aerophobota</taxon>
    </lineage>
</organism>
<keyword evidence="3 6" id="KW-0812">Transmembrane</keyword>
<feature type="transmembrane region" description="Helical" evidence="6">
    <location>
        <begin position="64"/>
        <end position="84"/>
    </location>
</feature>
<feature type="transmembrane region" description="Helical" evidence="6">
    <location>
        <begin position="182"/>
        <end position="202"/>
    </location>
</feature>
<feature type="transmembrane region" description="Helical" evidence="6">
    <location>
        <begin position="311"/>
        <end position="328"/>
    </location>
</feature>
<feature type="transmembrane region" description="Helical" evidence="6">
    <location>
        <begin position="139"/>
        <end position="162"/>
    </location>
</feature>
<comment type="caution">
    <text evidence="7">The sequence shown here is derived from an EMBL/GenBank/DDBJ whole genome shotgun (WGS) entry which is preliminary data.</text>
</comment>
<evidence type="ECO:0000256" key="6">
    <source>
        <dbReference type="SAM" id="Phobius"/>
    </source>
</evidence>
<keyword evidence="4 6" id="KW-1133">Transmembrane helix</keyword>
<reference evidence="7 8" key="1">
    <citation type="submission" date="2019-03" db="EMBL/GenBank/DDBJ databases">
        <title>Metabolic potential of uncultured bacteria and archaea associated with petroleum seepage in deep-sea sediments.</title>
        <authorList>
            <person name="Dong X."/>
            <person name="Hubert C."/>
        </authorList>
    </citation>
    <scope>NUCLEOTIDE SEQUENCE [LARGE SCALE GENOMIC DNA]</scope>
    <source>
        <strain evidence="7">E29_bin28</strain>
    </source>
</reference>
<dbReference type="Pfam" id="PF02653">
    <property type="entry name" value="BPD_transp_2"/>
    <property type="match status" value="1"/>
</dbReference>
<dbReference type="PANTHER" id="PTHR32196:SF72">
    <property type="entry name" value="RIBOSE IMPORT PERMEASE PROTEIN RBSC"/>
    <property type="match status" value="1"/>
</dbReference>
<dbReference type="Proteomes" id="UP000316925">
    <property type="component" value="Unassembled WGS sequence"/>
</dbReference>
<dbReference type="PANTHER" id="PTHR32196">
    <property type="entry name" value="ABC TRANSPORTER PERMEASE PROTEIN YPHD-RELATED-RELATED"/>
    <property type="match status" value="1"/>
</dbReference>
<accession>A0A523YN47</accession>
<proteinExistence type="predicted"/>
<comment type="subcellular location">
    <subcellularLocation>
        <location evidence="1">Cell membrane</location>
        <topology evidence="1">Multi-pass membrane protein</topology>
    </subcellularLocation>
</comment>